<organism evidence="1 2">
    <name type="scientific">Rehaibacterium terrae</name>
    <dbReference type="NCBI Taxonomy" id="1341696"/>
    <lineage>
        <taxon>Bacteria</taxon>
        <taxon>Pseudomonadati</taxon>
        <taxon>Pseudomonadota</taxon>
        <taxon>Gammaproteobacteria</taxon>
        <taxon>Lysobacterales</taxon>
        <taxon>Lysobacteraceae</taxon>
        <taxon>Rehaibacterium</taxon>
    </lineage>
</organism>
<evidence type="ECO:0000313" key="2">
    <source>
        <dbReference type="Proteomes" id="UP000519004"/>
    </source>
</evidence>
<evidence type="ECO:0000313" key="1">
    <source>
        <dbReference type="EMBL" id="MBB5014165.1"/>
    </source>
</evidence>
<gene>
    <name evidence="1" type="ORF">HNQ58_000036</name>
</gene>
<name>A0A7W7XY59_9GAMM</name>
<reference evidence="1 2" key="1">
    <citation type="submission" date="2020-08" db="EMBL/GenBank/DDBJ databases">
        <title>Genomic Encyclopedia of Type Strains, Phase IV (KMG-IV): sequencing the most valuable type-strain genomes for metagenomic binning, comparative biology and taxonomic classification.</title>
        <authorList>
            <person name="Goeker M."/>
        </authorList>
    </citation>
    <scope>NUCLEOTIDE SEQUENCE [LARGE SCALE GENOMIC DNA]</scope>
    <source>
        <strain evidence="1 2">DSM 25897</strain>
    </source>
</reference>
<dbReference type="EMBL" id="JACHHX010000001">
    <property type="protein sequence ID" value="MBB5014165.1"/>
    <property type="molecule type" value="Genomic_DNA"/>
</dbReference>
<comment type="caution">
    <text evidence="1">The sequence shown here is derived from an EMBL/GenBank/DDBJ whole genome shotgun (WGS) entry which is preliminary data.</text>
</comment>
<accession>A0A7W7XY59</accession>
<dbReference type="RefSeq" id="WP_183946763.1">
    <property type="nucleotide sequence ID" value="NZ_JACHHX010000001.1"/>
</dbReference>
<proteinExistence type="predicted"/>
<dbReference type="Proteomes" id="UP000519004">
    <property type="component" value="Unassembled WGS sequence"/>
</dbReference>
<protein>
    <submittedName>
        <fullName evidence="1">Uncharacterized protein</fullName>
    </submittedName>
</protein>
<sequence>MHAYRPRPRRCLGLRDLGGWMLKHYEISVDGLWPDEAGFGTALALAEAALPQPPLAPGRLGVGFLILHRGRDCDYLVLAWWDRENELPLRVFVRPHGGGDWRAARDGESFCVWDLEVIGFERDAYVATVLSASDADLARADYLVRLLPDAAG</sequence>
<dbReference type="AlphaFoldDB" id="A0A7W7XY59"/>
<keyword evidence="2" id="KW-1185">Reference proteome</keyword>